<dbReference type="Pfam" id="PF13968">
    <property type="entry name" value="DUF4220"/>
    <property type="match status" value="1"/>
</dbReference>
<feature type="transmembrane region" description="Helical" evidence="1">
    <location>
        <begin position="125"/>
        <end position="145"/>
    </location>
</feature>
<dbReference type="Pfam" id="PF04578">
    <property type="entry name" value="DUF594"/>
    <property type="match status" value="1"/>
</dbReference>
<reference evidence="3" key="1">
    <citation type="submission" date="2006-09" db="EMBL/GenBank/DDBJ databases">
        <title>Rapid Recent Genome Evolution in the Candidate pms1 Region Revealed by Comparative Sequence Analysis.</title>
        <authorList>
            <person name="Yu J."/>
            <person name="Fan Y."/>
            <person name="Li X."/>
            <person name="Zhang Q."/>
        </authorList>
    </citation>
    <scope>NUCLEOTIDE SEQUENCE</scope>
</reference>
<keyword evidence="1" id="KW-0472">Membrane</keyword>
<evidence type="ECO:0000256" key="1">
    <source>
        <dbReference type="SAM" id="Phobius"/>
    </source>
</evidence>
<feature type="transmembrane region" description="Helical" evidence="1">
    <location>
        <begin position="533"/>
        <end position="558"/>
    </location>
</feature>
<dbReference type="EMBL" id="DQ989628">
    <property type="protein sequence ID" value="ABK34476.1"/>
    <property type="molecule type" value="Genomic_DNA"/>
</dbReference>
<name>A0MLU7_ORYSI</name>
<protein>
    <recommendedName>
        <fullName evidence="2">DUF4220 domain-containing protein</fullName>
    </recommendedName>
</protein>
<proteinExistence type="predicted"/>
<keyword evidence="1" id="KW-0812">Transmembrane</keyword>
<accession>A0MLU7</accession>
<evidence type="ECO:0000313" key="3">
    <source>
        <dbReference type="EMBL" id="ABK34476.1"/>
    </source>
</evidence>
<feature type="domain" description="DUF4220" evidence="2">
    <location>
        <begin position="236"/>
        <end position="644"/>
    </location>
</feature>
<evidence type="ECO:0000259" key="2">
    <source>
        <dbReference type="Pfam" id="PF13968"/>
    </source>
</evidence>
<organism evidence="3">
    <name type="scientific">Oryza sativa subsp. indica</name>
    <name type="common">Rice</name>
    <dbReference type="NCBI Taxonomy" id="39946"/>
    <lineage>
        <taxon>Eukaryota</taxon>
        <taxon>Viridiplantae</taxon>
        <taxon>Streptophyta</taxon>
        <taxon>Embryophyta</taxon>
        <taxon>Tracheophyta</taxon>
        <taxon>Spermatophyta</taxon>
        <taxon>Magnoliopsida</taxon>
        <taxon>Liliopsida</taxon>
        <taxon>Poales</taxon>
        <taxon>Poaceae</taxon>
        <taxon>BOP clade</taxon>
        <taxon>Oryzoideae</taxon>
        <taxon>Oryzeae</taxon>
        <taxon>Oryzinae</taxon>
        <taxon>Oryza</taxon>
        <taxon>Oryza sativa</taxon>
    </lineage>
</organism>
<dbReference type="InterPro" id="IPR025315">
    <property type="entry name" value="DUF4220"/>
</dbReference>
<dbReference type="AlphaFoldDB" id="A0MLU7"/>
<sequence>MARQSSREAQRWRMLADVGEEAVRGRRRPAPRLALRGGCDGGGGGGGLDLAGLLSPGGPRPLPFSSSSMAWHGDRRGEALQVSSSINSIATAYSYRSMSDTYGTGATAPAPTSCTPSSYDYTKPALVVVVVVMATVSGAMSVVGVERLIRGRFTLFSMVRFLLRSTFVLILPLLSSMSQDTVHRPSVLFVLLWMLLVELMRKKVSSMARSSGADGGAFSRATGGRFRLMGHCDEATKLAWIGWLIFQNTYYSDSKCGGDHKVLAMFAVLWSLVVAKLLQRVFNEWKAQESLTAAGNTHLIAGYMQLVVDKEATAAAAAAGTALEGCKYVVMGEEQLVVDKEATAAAPAAAGTALEGCKYVVMGEEKLVVHAVKKKKHDVVTTTITTPHCGYGVGTYPQHQSEQKHVNLLVDMAKCDEVVTVQKIKREIKLLRWWCCCCFTVTGSRFSDYIYQLCFSFALFKLLRRRFEHYPMVEAGSKTSRKLLLEELLVDEAKKGEAKKGEAKKTFRVMRQELDFLDSYYDAGSPVAMSSPWLFIVNYFFSLVFVSTYLAAIIVVLVDVEYNMGTFKSNLPSPGLYIAVSILLVVTLVAVEFTDLLTNYILSNWFMVHLFCLQAGDGGGRVWRWVCKPAIWMFITGRFLLFYSFECMLRLSCRGVNVDKIKLKQVSILRVCEPVHKVLTWSPQVKLATEGQTAIVNFLEDVVRDSLKDDGNVAIVSMPKLSGLELKKGAETATQVVLACHLATELLEMKHVVMVDKEAKKEKKKMKREDRRAHDLHRGVAMALSRYCMYLVARSPELLPDNERWVADRYGDMRAFLDEASRCRRCCCCCLRRRLWKCGCWRTFLMDDMVVDAAADPAAQAGVALFRNLHARTTTTEGGAVVVSAWKELADFWVRMVVYLAPSSDVEGHAMVLADNGGDLITYLWAFCTHAGIIRDPNPSDNSLV</sequence>
<keyword evidence="1" id="KW-1133">Transmembrane helix</keyword>
<feature type="transmembrane region" description="Helical" evidence="1">
    <location>
        <begin position="570"/>
        <end position="591"/>
    </location>
</feature>
<dbReference type="InterPro" id="IPR007658">
    <property type="entry name" value="DUF594"/>
</dbReference>
<dbReference type="PANTHER" id="PTHR31325">
    <property type="entry name" value="OS01G0798800 PROTEIN-RELATED"/>
    <property type="match status" value="1"/>
</dbReference>